<comment type="cofactor">
    <cofactor evidence="1">
        <name>Mg(2+)</name>
        <dbReference type="ChEBI" id="CHEBI:18420"/>
    </cofactor>
</comment>
<dbReference type="InterPro" id="IPR018247">
    <property type="entry name" value="EF_Hand_1_Ca_BS"/>
</dbReference>
<dbReference type="Proteomes" id="UP001153069">
    <property type="component" value="Unassembled WGS sequence"/>
</dbReference>
<proteinExistence type="inferred from homology"/>
<dbReference type="AlphaFoldDB" id="A0A9N8DWX7"/>
<dbReference type="PANTHER" id="PTHR24349">
    <property type="entry name" value="SERINE/THREONINE-PROTEIN KINASE"/>
    <property type="match status" value="1"/>
</dbReference>
<comment type="caution">
    <text evidence="11">The sequence shown here is derived from an EMBL/GenBank/DDBJ whole genome shotgun (WGS) entry which is preliminary data.</text>
</comment>
<dbReference type="SMART" id="SM00220">
    <property type="entry name" value="S_TKc"/>
    <property type="match status" value="1"/>
</dbReference>
<feature type="domain" description="EF-hand" evidence="10">
    <location>
        <begin position="431"/>
        <end position="460"/>
    </location>
</feature>
<dbReference type="Gene3D" id="1.10.510.10">
    <property type="entry name" value="Transferase(Phosphotransferase) domain 1"/>
    <property type="match status" value="1"/>
</dbReference>
<dbReference type="InterPro" id="IPR000719">
    <property type="entry name" value="Prot_kinase_dom"/>
</dbReference>
<evidence type="ECO:0000256" key="8">
    <source>
        <dbReference type="ARBA" id="ARBA00024334"/>
    </source>
</evidence>
<dbReference type="FunFam" id="1.10.238.10:FF:000001">
    <property type="entry name" value="Calmodulin 1"/>
    <property type="match status" value="1"/>
</dbReference>
<dbReference type="EMBL" id="CAICTM010000413">
    <property type="protein sequence ID" value="CAB9509994.1"/>
    <property type="molecule type" value="Genomic_DNA"/>
</dbReference>
<dbReference type="Pfam" id="PF13499">
    <property type="entry name" value="EF-hand_7"/>
    <property type="match status" value="2"/>
</dbReference>
<evidence type="ECO:0000256" key="3">
    <source>
        <dbReference type="ARBA" id="ARBA00022679"/>
    </source>
</evidence>
<dbReference type="OrthoDB" id="40902at2759"/>
<evidence type="ECO:0000256" key="2">
    <source>
        <dbReference type="ARBA" id="ARBA00022527"/>
    </source>
</evidence>
<keyword evidence="6" id="KW-0106">Calcium</keyword>
<evidence type="ECO:0000259" key="10">
    <source>
        <dbReference type="PROSITE" id="PS50222"/>
    </source>
</evidence>
<dbReference type="SUPFAM" id="SSF47473">
    <property type="entry name" value="EF-hand"/>
    <property type="match status" value="1"/>
</dbReference>
<accession>A0A9N8DWX7</accession>
<keyword evidence="4" id="KW-0547">Nucleotide-binding</keyword>
<keyword evidence="2" id="KW-0723">Serine/threonine-protein kinase</keyword>
<organism evidence="11 12">
    <name type="scientific">Seminavis robusta</name>
    <dbReference type="NCBI Taxonomy" id="568900"/>
    <lineage>
        <taxon>Eukaryota</taxon>
        <taxon>Sar</taxon>
        <taxon>Stramenopiles</taxon>
        <taxon>Ochrophyta</taxon>
        <taxon>Bacillariophyta</taxon>
        <taxon>Bacillariophyceae</taxon>
        <taxon>Bacillariophycidae</taxon>
        <taxon>Naviculales</taxon>
        <taxon>Naviculaceae</taxon>
        <taxon>Seminavis</taxon>
    </lineage>
</organism>
<keyword evidence="12" id="KW-1185">Reference proteome</keyword>
<dbReference type="Pfam" id="PF00069">
    <property type="entry name" value="Pkinase"/>
    <property type="match status" value="1"/>
</dbReference>
<dbReference type="Gene3D" id="1.10.238.10">
    <property type="entry name" value="EF-hand"/>
    <property type="match status" value="2"/>
</dbReference>
<dbReference type="CDD" id="cd00051">
    <property type="entry name" value="EFh"/>
    <property type="match status" value="2"/>
</dbReference>
<feature type="domain" description="EF-hand" evidence="10">
    <location>
        <begin position="464"/>
        <end position="499"/>
    </location>
</feature>
<evidence type="ECO:0000313" key="12">
    <source>
        <dbReference type="Proteomes" id="UP001153069"/>
    </source>
</evidence>
<keyword evidence="5 11" id="KW-0418">Kinase</keyword>
<protein>
    <submittedName>
        <fullName evidence="11">MAP kinase-activated protein kinase 2</fullName>
    </submittedName>
</protein>
<dbReference type="PROSITE" id="PS00018">
    <property type="entry name" value="EF_HAND_1"/>
    <property type="match status" value="2"/>
</dbReference>
<dbReference type="InterPro" id="IPR011992">
    <property type="entry name" value="EF-hand-dom_pair"/>
</dbReference>
<evidence type="ECO:0000256" key="6">
    <source>
        <dbReference type="ARBA" id="ARBA00022837"/>
    </source>
</evidence>
<evidence type="ECO:0000313" key="11">
    <source>
        <dbReference type="EMBL" id="CAB9509994.1"/>
    </source>
</evidence>
<dbReference type="FunFam" id="1.10.510.10:FF:000571">
    <property type="entry name" value="Maternal embryonic leucine zipper kinase"/>
    <property type="match status" value="1"/>
</dbReference>
<dbReference type="InterPro" id="IPR011009">
    <property type="entry name" value="Kinase-like_dom_sf"/>
</dbReference>
<dbReference type="InterPro" id="IPR050205">
    <property type="entry name" value="CDPK_Ser/Thr_kinases"/>
</dbReference>
<reference evidence="11" key="1">
    <citation type="submission" date="2020-06" db="EMBL/GenBank/DDBJ databases">
        <authorList>
            <consortium name="Plant Systems Biology data submission"/>
        </authorList>
    </citation>
    <scope>NUCLEOTIDE SEQUENCE</scope>
    <source>
        <strain evidence="11">D6</strain>
    </source>
</reference>
<keyword evidence="7" id="KW-0067">ATP-binding</keyword>
<dbReference type="PROSITE" id="PS00108">
    <property type="entry name" value="PROTEIN_KINASE_ST"/>
    <property type="match status" value="1"/>
</dbReference>
<feature type="domain" description="EF-hand" evidence="10">
    <location>
        <begin position="361"/>
        <end position="396"/>
    </location>
</feature>
<dbReference type="GO" id="GO:0004674">
    <property type="term" value="F:protein serine/threonine kinase activity"/>
    <property type="evidence" value="ECO:0007669"/>
    <property type="project" value="UniProtKB-KW"/>
</dbReference>
<dbReference type="PROSITE" id="PS50011">
    <property type="entry name" value="PROTEIN_KINASE_DOM"/>
    <property type="match status" value="1"/>
</dbReference>
<evidence type="ECO:0000256" key="4">
    <source>
        <dbReference type="ARBA" id="ARBA00022741"/>
    </source>
</evidence>
<feature type="domain" description="EF-hand" evidence="10">
    <location>
        <begin position="397"/>
        <end position="430"/>
    </location>
</feature>
<feature type="domain" description="Protein kinase" evidence="9">
    <location>
        <begin position="24"/>
        <end position="314"/>
    </location>
</feature>
<dbReference type="SUPFAM" id="SSF56112">
    <property type="entry name" value="Protein kinase-like (PK-like)"/>
    <property type="match status" value="1"/>
</dbReference>
<dbReference type="GO" id="GO:0005509">
    <property type="term" value="F:calcium ion binding"/>
    <property type="evidence" value="ECO:0007669"/>
    <property type="project" value="InterPro"/>
</dbReference>
<dbReference type="InterPro" id="IPR002048">
    <property type="entry name" value="EF_hand_dom"/>
</dbReference>
<sequence length="542" mass="60932">MGSKGESLHDNLLREQNKNVLKKYEVLHVMGTGSMGTVSMVKVKDSKIGGSAFKAQGVVGKIMSKLLKQPSNISDTSERRKVENVYALKSIQLDRVQPLYVEELKNEINILKSTDHPNIVKAHEVYNYKKNIYLVLELCQGGDLASFSPYSEKDACRITGELSSAVKYMHDHAIVHRDLKFENIMFEVADPNSPIKVLDFGLSKKFSSGKQHHMKEGVGTIYTMAPQVLQGIYTSQCDLWSVGVIAFMLMSSEKPFADRKRRKMIDKIMRADYKMEGPIWDKMSPAGKDFVDNLLIVNPKERLNATGALAHDWLQHQNQYSDEAPSEELVMGLQNSFIAYKNTPTLKKLALNVIAHNSRTDEIMELRKLFSKYDTAKNGVISYKEFESALKESGMSDELLQDVFESIDVNNTGHINYTEFLAATIEYHGYVEEERVAAAFDRLDSDDSGFISRENLREILGHDCKEEEIDDIIKSVDQDSDGKISYQEFLKAFRSNTFAAALKIDDDESMSPAEAGNLLGLDAKIPGGKYDSEVIAKQKANN</sequence>
<dbReference type="GO" id="GO:0005524">
    <property type="term" value="F:ATP binding"/>
    <property type="evidence" value="ECO:0007669"/>
    <property type="project" value="UniProtKB-KW"/>
</dbReference>
<evidence type="ECO:0000256" key="1">
    <source>
        <dbReference type="ARBA" id="ARBA00001946"/>
    </source>
</evidence>
<evidence type="ECO:0000259" key="9">
    <source>
        <dbReference type="PROSITE" id="PS50011"/>
    </source>
</evidence>
<evidence type="ECO:0000256" key="7">
    <source>
        <dbReference type="ARBA" id="ARBA00022840"/>
    </source>
</evidence>
<name>A0A9N8DWX7_9STRA</name>
<dbReference type="Gene3D" id="3.30.200.20">
    <property type="entry name" value="Phosphorylase Kinase, domain 1"/>
    <property type="match status" value="1"/>
</dbReference>
<gene>
    <name evidence="11" type="ORF">SEMRO_414_G138230.1</name>
</gene>
<keyword evidence="3" id="KW-0808">Transferase</keyword>
<dbReference type="SMART" id="SM00054">
    <property type="entry name" value="EFh"/>
    <property type="match status" value="4"/>
</dbReference>
<evidence type="ECO:0000256" key="5">
    <source>
        <dbReference type="ARBA" id="ARBA00022777"/>
    </source>
</evidence>
<dbReference type="PROSITE" id="PS50222">
    <property type="entry name" value="EF_HAND_2"/>
    <property type="match status" value="4"/>
</dbReference>
<comment type="similarity">
    <text evidence="8">Belongs to the protein kinase superfamily. Ser/Thr protein kinase family. CDPK subfamily.</text>
</comment>
<dbReference type="InterPro" id="IPR008271">
    <property type="entry name" value="Ser/Thr_kinase_AS"/>
</dbReference>